<sequence length="101" mass="11312">AGWLTDKYADKLRADRPQSVPGAQWQEWDKHRAYTKVGLEQTEDAAKPADADGEAWRQWTVTTTPTGRDQWSGDPLVVTAYVQLTRTADGKPWRVADVTVA</sequence>
<evidence type="ECO:0000313" key="1">
    <source>
        <dbReference type="EMBL" id="MBR7678858.1"/>
    </source>
</evidence>
<dbReference type="AlphaFoldDB" id="A0A8T4J545"/>
<organism evidence="1 2">
    <name type="scientific">Streptomyces daliensis</name>
    <dbReference type="NCBI Taxonomy" id="299421"/>
    <lineage>
        <taxon>Bacteria</taxon>
        <taxon>Bacillati</taxon>
        <taxon>Actinomycetota</taxon>
        <taxon>Actinomycetes</taxon>
        <taxon>Kitasatosporales</taxon>
        <taxon>Streptomycetaceae</taxon>
        <taxon>Streptomyces</taxon>
    </lineage>
</organism>
<name>A0A8T4J545_9ACTN</name>
<keyword evidence="2" id="KW-1185">Reference proteome</keyword>
<gene>
    <name evidence="1" type="ORF">KDA82_39130</name>
</gene>
<accession>A0A8T4J545</accession>
<evidence type="ECO:0000313" key="2">
    <source>
        <dbReference type="Proteomes" id="UP000675554"/>
    </source>
</evidence>
<reference evidence="1" key="1">
    <citation type="submission" date="2021-04" db="EMBL/GenBank/DDBJ databases">
        <title>Sequencing of actinobacteria type strains.</title>
        <authorList>
            <person name="Nguyen G.-S."/>
            <person name="Wentzel A."/>
        </authorList>
    </citation>
    <scope>NUCLEOTIDE SEQUENCE</scope>
    <source>
        <strain evidence="1">DSM 42095</strain>
    </source>
</reference>
<proteinExistence type="predicted"/>
<feature type="non-terminal residue" evidence="1">
    <location>
        <position position="1"/>
    </location>
</feature>
<comment type="caution">
    <text evidence="1">The sequence shown here is derived from an EMBL/GenBank/DDBJ whole genome shotgun (WGS) entry which is preliminary data.</text>
</comment>
<dbReference type="Proteomes" id="UP000675554">
    <property type="component" value="Unassembled WGS sequence"/>
</dbReference>
<dbReference type="EMBL" id="JAGSMN010001937">
    <property type="protein sequence ID" value="MBR7678858.1"/>
    <property type="molecule type" value="Genomic_DNA"/>
</dbReference>
<protein>
    <submittedName>
        <fullName evidence="1">Uncharacterized protein</fullName>
    </submittedName>
</protein>